<feature type="transmembrane region" description="Helical" evidence="1">
    <location>
        <begin position="92"/>
        <end position="113"/>
    </location>
</feature>
<reference evidence="2" key="1">
    <citation type="submission" date="2019-12" db="EMBL/GenBank/DDBJ databases">
        <title>High-Quality draft genome sequences of three cyanobacteria isolated from the limestone walls of the Old Cathedral of Coimbra.</title>
        <authorList>
            <person name="Tiago I."/>
            <person name="Soares F."/>
            <person name="Portugal A."/>
        </authorList>
    </citation>
    <scope>NUCLEOTIDE SEQUENCE</scope>
    <source>
        <strain evidence="2">A</strain>
    </source>
</reference>
<dbReference type="Proteomes" id="UP000646053">
    <property type="component" value="Unassembled WGS sequence"/>
</dbReference>
<name>A0A8J7YZH9_9CYAN</name>
<keyword evidence="1" id="KW-0472">Membrane</keyword>
<dbReference type="RefSeq" id="WP_162422454.1">
    <property type="nucleotide sequence ID" value="NZ_WVIE01000006.1"/>
</dbReference>
<dbReference type="InterPro" id="IPR019250">
    <property type="entry name" value="DUF2227_metal-bd"/>
</dbReference>
<accession>A0A8J7YZH9</accession>
<organism evidence="2 3">
    <name type="scientific">Myxacorys almedinensis A</name>
    <dbReference type="NCBI Taxonomy" id="2690445"/>
    <lineage>
        <taxon>Bacteria</taxon>
        <taxon>Bacillati</taxon>
        <taxon>Cyanobacteriota</taxon>
        <taxon>Cyanophyceae</taxon>
        <taxon>Leptolyngbyales</taxon>
        <taxon>Leptolyngbyaceae</taxon>
        <taxon>Myxacorys</taxon>
        <taxon>Myxacorys almedinensis</taxon>
    </lineage>
</organism>
<gene>
    <name evidence="2" type="ORF">GS601_06445</name>
</gene>
<evidence type="ECO:0000256" key="1">
    <source>
        <dbReference type="SAM" id="Phobius"/>
    </source>
</evidence>
<dbReference type="Pfam" id="PF09988">
    <property type="entry name" value="DUF2227"/>
    <property type="match status" value="1"/>
</dbReference>
<evidence type="ECO:0000313" key="3">
    <source>
        <dbReference type="Proteomes" id="UP000646053"/>
    </source>
</evidence>
<keyword evidence="1" id="KW-0812">Transmembrane</keyword>
<dbReference type="EMBL" id="WVIE01000006">
    <property type="protein sequence ID" value="NDJ16929.1"/>
    <property type="molecule type" value="Genomic_DNA"/>
</dbReference>
<keyword evidence="1" id="KW-1133">Transmembrane helix</keyword>
<sequence>MPSGRTHDSITLWSLPMVAGVAFSLTRNGNLTLLVSGSFLFSGLMFGPDLDIYSQQYKRWGILRWMWLPYRNSMRHRSLLSHGFLVGTVGRLIYLVAWIAVVGSGAILVGAIAQQLLHTTPHWQIPAQQHFGGSTQLALQIIQNHPQEFLAIAVGCELGAMSHSLSDWIGSAIKRRKKQTKR</sequence>
<keyword evidence="3" id="KW-1185">Reference proteome</keyword>
<proteinExistence type="predicted"/>
<comment type="caution">
    <text evidence="2">The sequence shown here is derived from an EMBL/GenBank/DDBJ whole genome shotgun (WGS) entry which is preliminary data.</text>
</comment>
<dbReference type="PANTHER" id="PTHR39085">
    <property type="entry name" value="SLL0924 PROTEIN"/>
    <property type="match status" value="1"/>
</dbReference>
<evidence type="ECO:0000313" key="2">
    <source>
        <dbReference type="EMBL" id="NDJ16929.1"/>
    </source>
</evidence>
<dbReference type="AlphaFoldDB" id="A0A8J7YZH9"/>
<feature type="transmembrane region" description="Helical" evidence="1">
    <location>
        <begin position="31"/>
        <end position="50"/>
    </location>
</feature>
<dbReference type="PANTHER" id="PTHR39085:SF1">
    <property type="entry name" value="SLL0924 PROTEIN"/>
    <property type="match status" value="1"/>
</dbReference>
<protein>
    <submittedName>
        <fullName evidence="2">Metal-binding protein</fullName>
    </submittedName>
</protein>